<sequence>MTRDRASLEVDTLLKVILLLVAAVLVLEILGEIVSLIPAFLSSIVTLAIALVIVLWLLDRL</sequence>
<accession>A0ABD5NL65</accession>
<dbReference type="GeneID" id="73902870"/>
<name>A0ABD5NL65_9EURY</name>
<comment type="caution">
    <text evidence="2">The sequence shown here is derived from an EMBL/GenBank/DDBJ whole genome shotgun (WGS) entry which is preliminary data.</text>
</comment>
<dbReference type="AlphaFoldDB" id="A0ABD5NL65"/>
<reference evidence="2 3" key="1">
    <citation type="journal article" date="2019" name="Int. J. Syst. Evol. Microbiol.">
        <title>The Global Catalogue of Microorganisms (GCM) 10K type strain sequencing project: providing services to taxonomists for standard genome sequencing and annotation.</title>
        <authorList>
            <consortium name="The Broad Institute Genomics Platform"/>
            <consortium name="The Broad Institute Genome Sequencing Center for Infectious Disease"/>
            <person name="Wu L."/>
            <person name="Ma J."/>
        </authorList>
    </citation>
    <scope>NUCLEOTIDE SEQUENCE [LARGE SCALE GENOMIC DNA]</scope>
    <source>
        <strain evidence="2 3">IBRC-M 10256</strain>
    </source>
</reference>
<keyword evidence="1" id="KW-0472">Membrane</keyword>
<dbReference type="Pfam" id="PF24431">
    <property type="entry name" value="DUF7554"/>
    <property type="match status" value="1"/>
</dbReference>
<dbReference type="InterPro" id="IPR055976">
    <property type="entry name" value="DUF7554"/>
</dbReference>
<evidence type="ECO:0000256" key="1">
    <source>
        <dbReference type="SAM" id="Phobius"/>
    </source>
</evidence>
<organism evidence="2 3">
    <name type="scientific">Halovivax cerinus</name>
    <dbReference type="NCBI Taxonomy" id="1487865"/>
    <lineage>
        <taxon>Archaea</taxon>
        <taxon>Methanobacteriati</taxon>
        <taxon>Methanobacteriota</taxon>
        <taxon>Stenosarchaea group</taxon>
        <taxon>Halobacteria</taxon>
        <taxon>Halobacteriales</taxon>
        <taxon>Natrialbaceae</taxon>
        <taxon>Halovivax</taxon>
    </lineage>
</organism>
<dbReference type="Proteomes" id="UP001595846">
    <property type="component" value="Unassembled WGS sequence"/>
</dbReference>
<feature type="transmembrane region" description="Helical" evidence="1">
    <location>
        <begin position="36"/>
        <end position="58"/>
    </location>
</feature>
<keyword evidence="3" id="KW-1185">Reference proteome</keyword>
<protein>
    <submittedName>
        <fullName evidence="2">Uncharacterized protein</fullName>
    </submittedName>
</protein>
<feature type="transmembrane region" description="Helical" evidence="1">
    <location>
        <begin position="12"/>
        <end position="30"/>
    </location>
</feature>
<evidence type="ECO:0000313" key="3">
    <source>
        <dbReference type="Proteomes" id="UP001595846"/>
    </source>
</evidence>
<dbReference type="RefSeq" id="WP_256533734.1">
    <property type="nucleotide sequence ID" value="NZ_CP101824.1"/>
</dbReference>
<proteinExistence type="predicted"/>
<dbReference type="EMBL" id="JBHSAQ010000002">
    <property type="protein sequence ID" value="MFC3957505.1"/>
    <property type="molecule type" value="Genomic_DNA"/>
</dbReference>
<gene>
    <name evidence="2" type="ORF">ACFOUR_03835</name>
</gene>
<keyword evidence="1" id="KW-1133">Transmembrane helix</keyword>
<evidence type="ECO:0000313" key="2">
    <source>
        <dbReference type="EMBL" id="MFC3957505.1"/>
    </source>
</evidence>
<keyword evidence="1" id="KW-0812">Transmembrane</keyword>